<dbReference type="Pfam" id="PF02779">
    <property type="entry name" value="Transket_pyr"/>
    <property type="match status" value="1"/>
</dbReference>
<dbReference type="CDD" id="cd07036">
    <property type="entry name" value="TPP_PYR_E1-PDHc-beta_like"/>
    <property type="match status" value="1"/>
</dbReference>
<protein>
    <submittedName>
        <fullName evidence="5">TPP-dependent acetoin dehydrogenase complex, E1 component, beta subunit</fullName>
    </submittedName>
</protein>
<evidence type="ECO:0000259" key="4">
    <source>
        <dbReference type="SMART" id="SM00861"/>
    </source>
</evidence>
<dbReference type="EMBL" id="LSDD01000056">
    <property type="protein sequence ID" value="KXB67973.1"/>
    <property type="molecule type" value="Genomic_DNA"/>
</dbReference>
<dbReference type="NCBIfam" id="NF006667">
    <property type="entry name" value="PRK09212.1"/>
    <property type="match status" value="1"/>
</dbReference>
<evidence type="ECO:0000256" key="3">
    <source>
        <dbReference type="ARBA" id="ARBA00023052"/>
    </source>
</evidence>
<dbReference type="SUPFAM" id="SSF52518">
    <property type="entry name" value="Thiamin diphosphate-binding fold (THDP-binding)"/>
    <property type="match status" value="1"/>
</dbReference>
<dbReference type="SMART" id="SM00861">
    <property type="entry name" value="Transket_pyr"/>
    <property type="match status" value="1"/>
</dbReference>
<keyword evidence="3" id="KW-0786">Thiamine pyrophosphate</keyword>
<dbReference type="PATRIC" id="fig|157687.3.peg.835"/>
<name>A0A134AJR4_9FUSO</name>
<dbReference type="Pfam" id="PF02780">
    <property type="entry name" value="Transketolase_C"/>
    <property type="match status" value="1"/>
</dbReference>
<dbReference type="InterPro" id="IPR005475">
    <property type="entry name" value="Transketolase-like_Pyr-bd"/>
</dbReference>
<feature type="domain" description="Transketolase-like pyrimidine-binding" evidence="4">
    <location>
        <begin position="23"/>
        <end position="198"/>
    </location>
</feature>
<dbReference type="PANTHER" id="PTHR43257">
    <property type="entry name" value="PYRUVATE DEHYDROGENASE E1 COMPONENT BETA SUBUNIT"/>
    <property type="match status" value="1"/>
</dbReference>
<evidence type="ECO:0000256" key="1">
    <source>
        <dbReference type="ARBA" id="ARBA00001964"/>
    </source>
</evidence>
<dbReference type="FunFam" id="3.40.50.970:FF:000001">
    <property type="entry name" value="Pyruvate dehydrogenase E1 beta subunit"/>
    <property type="match status" value="1"/>
</dbReference>
<keyword evidence="6" id="KW-1185">Reference proteome</keyword>
<dbReference type="InterPro" id="IPR009014">
    <property type="entry name" value="Transketo_C/PFOR_II"/>
</dbReference>
<organism evidence="5 6">
    <name type="scientific">Leptotrichia wadei</name>
    <dbReference type="NCBI Taxonomy" id="157687"/>
    <lineage>
        <taxon>Bacteria</taxon>
        <taxon>Fusobacteriati</taxon>
        <taxon>Fusobacteriota</taxon>
        <taxon>Fusobacteriia</taxon>
        <taxon>Fusobacteriales</taxon>
        <taxon>Leptotrichiaceae</taxon>
        <taxon>Leptotrichia</taxon>
    </lineage>
</organism>
<keyword evidence="2" id="KW-0560">Oxidoreductase</keyword>
<dbReference type="SUPFAM" id="SSF52922">
    <property type="entry name" value="TK C-terminal domain-like"/>
    <property type="match status" value="1"/>
</dbReference>
<comment type="cofactor">
    <cofactor evidence="1">
        <name>thiamine diphosphate</name>
        <dbReference type="ChEBI" id="CHEBI:58937"/>
    </cofactor>
</comment>
<gene>
    <name evidence="5" type="ORF">HMPREF3180_00837</name>
</gene>
<proteinExistence type="predicted"/>
<dbReference type="InterPro" id="IPR029061">
    <property type="entry name" value="THDP-binding"/>
</dbReference>
<dbReference type="PANTHER" id="PTHR43257:SF2">
    <property type="entry name" value="PYRUVATE DEHYDROGENASE E1 COMPONENT SUBUNIT BETA"/>
    <property type="match status" value="1"/>
</dbReference>
<dbReference type="STRING" id="157687.HMPREF3180_00837"/>
<evidence type="ECO:0000313" key="6">
    <source>
        <dbReference type="Proteomes" id="UP000070483"/>
    </source>
</evidence>
<sequence length="347" mass="38123">MLEILKRRDKNWEEIINMETKLMSVKEAIITAMSEEMRRDENVFLMGEDVGIFGGDFGTSVGMLEEFGEERIKDMPISESAISGAAIGAAMTGLRPIVDVTFMDFIVYMMDNIVNQAAKTRYMFGGKGRVPVTFRCAAGSGVGSAAQHSQSLEAWFTHIPGVKVVAPGTPADVKGLLKAAIRDNNPVIFLEYKAQYNMKGEVPTDPEFVIPLGKGEIKREGTDITIVSYGRMLERVLKAAEIVAEEGISVEVVDPRTLIPLDKEIILDSVKKTGRVVLVNDAHKTSGFIGEISAIISESDAFDYLDHPIVRLAGEDVPMPYNHTLETAMVPSVEKIVDAIRKVKNKQ</sequence>
<dbReference type="FunFam" id="3.40.50.920:FF:000001">
    <property type="entry name" value="Pyruvate dehydrogenase E1 beta subunit"/>
    <property type="match status" value="1"/>
</dbReference>
<dbReference type="Proteomes" id="UP000070483">
    <property type="component" value="Unassembled WGS sequence"/>
</dbReference>
<evidence type="ECO:0000256" key="2">
    <source>
        <dbReference type="ARBA" id="ARBA00023002"/>
    </source>
</evidence>
<dbReference type="GO" id="GO:0016491">
    <property type="term" value="F:oxidoreductase activity"/>
    <property type="evidence" value="ECO:0007669"/>
    <property type="project" value="UniProtKB-KW"/>
</dbReference>
<accession>A0A134AJR4</accession>
<comment type="caution">
    <text evidence="5">The sequence shown here is derived from an EMBL/GenBank/DDBJ whole genome shotgun (WGS) entry which is preliminary data.</text>
</comment>
<dbReference type="Gene3D" id="3.40.50.970">
    <property type="match status" value="1"/>
</dbReference>
<dbReference type="AlphaFoldDB" id="A0A134AJR4"/>
<reference evidence="6" key="1">
    <citation type="submission" date="2016-01" db="EMBL/GenBank/DDBJ databases">
        <authorList>
            <person name="Mitreva M."/>
            <person name="Pepin K.H."/>
            <person name="Mihindukulasuriya K.A."/>
            <person name="Fulton R."/>
            <person name="Fronick C."/>
            <person name="O'Laughlin M."/>
            <person name="Miner T."/>
            <person name="Herter B."/>
            <person name="Rosa B.A."/>
            <person name="Cordes M."/>
            <person name="Tomlinson C."/>
            <person name="Wollam A."/>
            <person name="Palsikar V.B."/>
            <person name="Mardis E.R."/>
            <person name="Wilson R.K."/>
        </authorList>
    </citation>
    <scope>NUCLEOTIDE SEQUENCE [LARGE SCALE GENOMIC DNA]</scope>
    <source>
        <strain evidence="6">KA00185</strain>
    </source>
</reference>
<evidence type="ECO:0000313" key="5">
    <source>
        <dbReference type="EMBL" id="KXB67973.1"/>
    </source>
</evidence>
<dbReference type="InterPro" id="IPR033248">
    <property type="entry name" value="Transketolase_C"/>
</dbReference>
<dbReference type="Gene3D" id="3.40.50.920">
    <property type="match status" value="1"/>
</dbReference>